<feature type="compositionally biased region" description="Basic and acidic residues" evidence="1">
    <location>
        <begin position="56"/>
        <end position="68"/>
    </location>
</feature>
<evidence type="ECO:0000313" key="4">
    <source>
        <dbReference type="Proteomes" id="UP001430796"/>
    </source>
</evidence>
<comment type="caution">
    <text evidence="3">The sequence shown here is derived from an EMBL/GenBank/DDBJ whole genome shotgun (WGS) entry which is preliminary data.</text>
</comment>
<evidence type="ECO:0000256" key="1">
    <source>
        <dbReference type="SAM" id="MobiDB-lite"/>
    </source>
</evidence>
<dbReference type="Pfam" id="PF09723">
    <property type="entry name" value="Zn_ribbon_8"/>
    <property type="match status" value="1"/>
</dbReference>
<evidence type="ECO:0000313" key="3">
    <source>
        <dbReference type="EMBL" id="MCF7222005.1"/>
    </source>
</evidence>
<accession>A0ABS9HV27</accession>
<feature type="domain" description="Putative regulatory protein FmdB zinc ribbon" evidence="2">
    <location>
        <begin position="1"/>
        <end position="42"/>
    </location>
</feature>
<reference evidence="3 4" key="2">
    <citation type="submission" date="2022-01" db="EMBL/GenBank/DDBJ databases">
        <title>Lysobacter chinensis sp. nov., a bacterium isolated from cow dung compost.</title>
        <authorList>
            <person name="Liu Y."/>
        </authorList>
    </citation>
    <scope>NUCLEOTIDE SEQUENCE [LARGE SCALE GENOMIC DNA]</scope>
    <source>
        <strain evidence="3 4">TLK-CK17</strain>
    </source>
</reference>
<protein>
    <submittedName>
        <fullName evidence="3">Zinc ribbon domain-containing protein</fullName>
    </submittedName>
</protein>
<name>A0ABS9HV27_9GAMM</name>
<gene>
    <name evidence="3" type="ORF">L3V18_09440</name>
</gene>
<evidence type="ECO:0000259" key="2">
    <source>
        <dbReference type="SMART" id="SM00834"/>
    </source>
</evidence>
<dbReference type="PANTHER" id="PTHR34404">
    <property type="entry name" value="REGULATORY PROTEIN, FMDB FAMILY"/>
    <property type="match status" value="1"/>
</dbReference>
<organism evidence="3 4">
    <name type="scientific">Marilutibacter chinensis</name>
    <dbReference type="NCBI Taxonomy" id="2912247"/>
    <lineage>
        <taxon>Bacteria</taxon>
        <taxon>Pseudomonadati</taxon>
        <taxon>Pseudomonadota</taxon>
        <taxon>Gammaproteobacteria</taxon>
        <taxon>Lysobacterales</taxon>
        <taxon>Lysobacteraceae</taxon>
        <taxon>Marilutibacter</taxon>
    </lineage>
</organism>
<dbReference type="NCBIfam" id="TIGR02605">
    <property type="entry name" value="CxxC_CxxC_SSSS"/>
    <property type="match status" value="1"/>
</dbReference>
<dbReference type="RefSeq" id="WP_237054426.1">
    <property type="nucleotide sequence ID" value="NZ_JAKJPO010000004.1"/>
</dbReference>
<dbReference type="PANTHER" id="PTHR34404:SF2">
    <property type="entry name" value="CONSERVED SERINE RICH PROTEIN"/>
    <property type="match status" value="1"/>
</dbReference>
<reference evidence="4" key="1">
    <citation type="submission" date="2022-01" db="EMBL/GenBank/DDBJ databases">
        <title>Lysobacter chinensis sp. nov., a bacterium isolated from cow dung compost.</title>
        <authorList>
            <person name="Zhou L.Y."/>
        </authorList>
    </citation>
    <scope>NUCLEOTIDE SEQUENCE [LARGE SCALE GENOMIC DNA]</scope>
    <source>
        <strain evidence="4">TLK-CK17</strain>
    </source>
</reference>
<keyword evidence="4" id="KW-1185">Reference proteome</keyword>
<reference evidence="3 4" key="3">
    <citation type="submission" date="2022-01" db="EMBL/GenBank/DDBJ databases">
        <authorList>
            <person name="Zhou L.Y."/>
        </authorList>
    </citation>
    <scope>NUCLEOTIDE SEQUENCE [LARGE SCALE GENOMIC DNA]</scope>
    <source>
        <strain evidence="3 4">TLK-CK17</strain>
    </source>
</reference>
<dbReference type="EMBL" id="JAKJPO010000004">
    <property type="protein sequence ID" value="MCF7222005.1"/>
    <property type="molecule type" value="Genomic_DNA"/>
</dbReference>
<dbReference type="Proteomes" id="UP001430796">
    <property type="component" value="Unassembled WGS sequence"/>
</dbReference>
<proteinExistence type="predicted"/>
<dbReference type="InterPro" id="IPR013429">
    <property type="entry name" value="Regulatory_FmdB_Zinc_ribbon"/>
</dbReference>
<feature type="region of interest" description="Disordered" evidence="1">
    <location>
        <begin position="53"/>
        <end position="109"/>
    </location>
</feature>
<dbReference type="SMART" id="SM00834">
    <property type="entry name" value="CxxC_CXXC_SSSS"/>
    <property type="match status" value="1"/>
</dbReference>
<sequence length="109" mass="11485">MPIYAFECAACGHSFDRLQKLSDADPSQCPACGDAGVRRQLTAPQFRLAGGGWYETDFKKDGDRKRNLAGDAGASKPAESKPAESKPAESKPTESRPTAPAKTEAKAGG</sequence>
<feature type="compositionally biased region" description="Basic and acidic residues" evidence="1">
    <location>
        <begin position="78"/>
        <end position="94"/>
    </location>
</feature>